<dbReference type="NCBIfam" id="TIGR01484">
    <property type="entry name" value="HAD-SF-IIB"/>
    <property type="match status" value="1"/>
</dbReference>
<dbReference type="GO" id="GO:0000287">
    <property type="term" value="F:magnesium ion binding"/>
    <property type="evidence" value="ECO:0007669"/>
    <property type="project" value="TreeGrafter"/>
</dbReference>
<dbReference type="PRINTS" id="PR00119">
    <property type="entry name" value="CATATPASE"/>
</dbReference>
<dbReference type="Pfam" id="PF08282">
    <property type="entry name" value="Hydrolase_3"/>
    <property type="match status" value="1"/>
</dbReference>
<dbReference type="STRING" id="36849.OXPF_11620"/>
<dbReference type="Gene3D" id="3.40.50.1000">
    <property type="entry name" value="HAD superfamily/HAD-like"/>
    <property type="match status" value="1"/>
</dbReference>
<organism evidence="1 2">
    <name type="scientific">Oxobacter pfennigii</name>
    <dbReference type="NCBI Taxonomy" id="36849"/>
    <lineage>
        <taxon>Bacteria</taxon>
        <taxon>Bacillati</taxon>
        <taxon>Bacillota</taxon>
        <taxon>Clostridia</taxon>
        <taxon>Eubacteriales</taxon>
        <taxon>Clostridiaceae</taxon>
        <taxon>Oxobacter</taxon>
    </lineage>
</organism>
<dbReference type="EMBL" id="LKET01000026">
    <property type="protein sequence ID" value="KPU45270.1"/>
    <property type="molecule type" value="Genomic_DNA"/>
</dbReference>
<dbReference type="GO" id="GO:0005829">
    <property type="term" value="C:cytosol"/>
    <property type="evidence" value="ECO:0007669"/>
    <property type="project" value="TreeGrafter"/>
</dbReference>
<dbReference type="GO" id="GO:0050308">
    <property type="term" value="F:sugar-phosphatase activity"/>
    <property type="evidence" value="ECO:0007669"/>
    <property type="project" value="UniProtKB-EC"/>
</dbReference>
<dbReference type="PANTHER" id="PTHR10000:SF8">
    <property type="entry name" value="HAD SUPERFAMILY HYDROLASE-LIKE, TYPE 3"/>
    <property type="match status" value="1"/>
</dbReference>
<dbReference type="PATRIC" id="fig|36849.3.peg.1241"/>
<dbReference type="PANTHER" id="PTHR10000">
    <property type="entry name" value="PHOSPHOSERINE PHOSPHATASE"/>
    <property type="match status" value="1"/>
</dbReference>
<evidence type="ECO:0000313" key="2">
    <source>
        <dbReference type="Proteomes" id="UP000050326"/>
    </source>
</evidence>
<accession>A0A0P8X3B9</accession>
<dbReference type="AlphaFoldDB" id="A0A0P8X3B9"/>
<dbReference type="EC" id="3.1.3.23" evidence="1"/>
<keyword evidence="1" id="KW-0378">Hydrolase</keyword>
<gene>
    <name evidence="1" type="primary">yidA</name>
    <name evidence="1" type="ORF">OXPF_11620</name>
</gene>
<dbReference type="InterPro" id="IPR006379">
    <property type="entry name" value="HAD-SF_hydro_IIB"/>
</dbReference>
<dbReference type="SUPFAM" id="SSF56784">
    <property type="entry name" value="HAD-like"/>
    <property type="match status" value="1"/>
</dbReference>
<protein>
    <submittedName>
        <fullName evidence="1">Sugar phosphatase YidA</fullName>
        <ecNumber evidence="1">3.1.3.23</ecNumber>
    </submittedName>
</protein>
<dbReference type="InterPro" id="IPR000150">
    <property type="entry name" value="Cof"/>
</dbReference>
<dbReference type="NCBIfam" id="TIGR00099">
    <property type="entry name" value="Cof-subfamily"/>
    <property type="match status" value="1"/>
</dbReference>
<keyword evidence="2" id="KW-1185">Reference proteome</keyword>
<name>A0A0P8X3B9_9CLOT</name>
<sequence>MEVRQIMKYKMLVMDMDGTLLTNDKRISERNKEALDKAAKTGVILVVSTGRIFTSARVFGEMIGVSSPIIASNGAYIREKDRDEVVYAMLLGEKAIRDVLAACKKHNLVCHFMSSNTIYTEKLIYASLNYSKWNNAMPGDRQVHIQIVNENEWDEVIRKNSPHILKAVIADENPDKIAALRADIEVLDVEVVSSAKNNIEIMNKGVSKGKAVQVLADYFNLKRDEIICIGDNENDISMIRYAGLGIAMGNATAETKSAADFVTLTNEEDGVAYIIEKFILSEQ</sequence>
<dbReference type="Gene3D" id="3.30.1240.10">
    <property type="match status" value="1"/>
</dbReference>
<comment type="caution">
    <text evidence="1">The sequence shown here is derived from an EMBL/GenBank/DDBJ whole genome shotgun (WGS) entry which is preliminary data.</text>
</comment>
<dbReference type="Proteomes" id="UP000050326">
    <property type="component" value="Unassembled WGS sequence"/>
</dbReference>
<dbReference type="CDD" id="cd07516">
    <property type="entry name" value="HAD_Pase"/>
    <property type="match status" value="1"/>
</dbReference>
<dbReference type="PROSITE" id="PS01229">
    <property type="entry name" value="COF_2"/>
    <property type="match status" value="1"/>
</dbReference>
<evidence type="ECO:0000313" key="1">
    <source>
        <dbReference type="EMBL" id="KPU45270.1"/>
    </source>
</evidence>
<dbReference type="SFLD" id="SFLDS00003">
    <property type="entry name" value="Haloacid_Dehalogenase"/>
    <property type="match status" value="1"/>
</dbReference>
<reference evidence="1 2" key="1">
    <citation type="submission" date="2015-09" db="EMBL/GenBank/DDBJ databases">
        <title>Genome sequence of Oxobacter pfennigii DSM 3222.</title>
        <authorList>
            <person name="Poehlein A."/>
            <person name="Bengelsdorf F.R."/>
            <person name="Schiel-Bengelsdorf B."/>
            <person name="Duerre P."/>
            <person name="Daniel R."/>
        </authorList>
    </citation>
    <scope>NUCLEOTIDE SEQUENCE [LARGE SCALE GENOMIC DNA]</scope>
    <source>
        <strain evidence="1 2">DSM 3222</strain>
    </source>
</reference>
<dbReference type="SFLD" id="SFLDG01140">
    <property type="entry name" value="C2.B:_Phosphomannomutase_and_P"/>
    <property type="match status" value="1"/>
</dbReference>
<dbReference type="InterPro" id="IPR023214">
    <property type="entry name" value="HAD_sf"/>
</dbReference>
<proteinExistence type="predicted"/>
<dbReference type="SFLD" id="SFLDG01144">
    <property type="entry name" value="C2.B.4:_PGP_Like"/>
    <property type="match status" value="1"/>
</dbReference>
<dbReference type="InterPro" id="IPR036412">
    <property type="entry name" value="HAD-like_sf"/>
</dbReference>